<proteinExistence type="predicted"/>
<dbReference type="EMBL" id="PVNL01000074">
    <property type="protein sequence ID" value="PRQ06515.1"/>
    <property type="molecule type" value="Genomic_DNA"/>
</dbReference>
<name>A0A2S9YN54_9BACT</name>
<comment type="caution">
    <text evidence="1">The sequence shown here is derived from an EMBL/GenBank/DDBJ whole genome shotgun (WGS) entry which is preliminary data.</text>
</comment>
<evidence type="ECO:0000313" key="1">
    <source>
        <dbReference type="EMBL" id="PRQ06515.1"/>
    </source>
</evidence>
<accession>A0A2S9YN54</accession>
<gene>
    <name evidence="1" type="ORF">ENSA7_38340</name>
</gene>
<protein>
    <submittedName>
        <fullName evidence="1">Uncharacterized protein</fullName>
    </submittedName>
</protein>
<organism evidence="1 2">
    <name type="scientific">Enhygromyxa salina</name>
    <dbReference type="NCBI Taxonomy" id="215803"/>
    <lineage>
        <taxon>Bacteria</taxon>
        <taxon>Pseudomonadati</taxon>
        <taxon>Myxococcota</taxon>
        <taxon>Polyangia</taxon>
        <taxon>Nannocystales</taxon>
        <taxon>Nannocystaceae</taxon>
        <taxon>Enhygromyxa</taxon>
    </lineage>
</organism>
<dbReference type="Proteomes" id="UP000238823">
    <property type="component" value="Unassembled WGS sequence"/>
</dbReference>
<evidence type="ECO:0000313" key="2">
    <source>
        <dbReference type="Proteomes" id="UP000238823"/>
    </source>
</evidence>
<sequence length="311" mass="33817">MRRFVTHALIFALVQALILVVVWRTCPDDPNHYMAATVDKHARLRAVATPRVIFVGGSSVGFSVDSRAFAPLGLEPVNMGLNDGLGLPFMLAEVAGQLRAGDVVIVAPETHLYWTGSQDDALWAVVQQRPANLACLAAAGPRELADLSDQGLHFLARKLRCAAHQIATDRPLPTIYTRSSFDEYGDFAAHRDVAPKLEQAIDQPWPAPESLSFDRAIAALAQFADQCERAGARCFIAWCPTRRHELEREMAVFAAIEARLRADVNMPMLEHPGEIGFASTDFFDRGPHLSGEAAAARSARLAAALATAIGR</sequence>
<reference evidence="1 2" key="1">
    <citation type="submission" date="2018-03" db="EMBL/GenBank/DDBJ databases">
        <title>Draft Genome Sequences of the Obligatory Marine Myxobacteria Enhygromyxa salina SWB007.</title>
        <authorList>
            <person name="Poehlein A."/>
            <person name="Moghaddam J.A."/>
            <person name="Harms H."/>
            <person name="Alanjari M."/>
            <person name="Koenig G.M."/>
            <person name="Daniel R."/>
            <person name="Schaeberle T.F."/>
        </authorList>
    </citation>
    <scope>NUCLEOTIDE SEQUENCE [LARGE SCALE GENOMIC DNA]</scope>
    <source>
        <strain evidence="1 2">SWB007</strain>
    </source>
</reference>
<dbReference type="OrthoDB" id="5501258at2"/>
<dbReference type="AlphaFoldDB" id="A0A2S9YN54"/>
<dbReference type="RefSeq" id="WP_106090801.1">
    <property type="nucleotide sequence ID" value="NZ_PVNL01000074.1"/>
</dbReference>